<gene>
    <name evidence="2" type="ORF">C8E97_3233</name>
</gene>
<evidence type="ECO:0000313" key="2">
    <source>
        <dbReference type="EMBL" id="RKT54588.1"/>
    </source>
</evidence>
<proteinExistence type="predicted"/>
<dbReference type="RefSeq" id="WP_121006325.1">
    <property type="nucleotide sequence ID" value="NZ_RBXO01000001.1"/>
</dbReference>
<keyword evidence="3" id="KW-1185">Reference proteome</keyword>
<dbReference type="OrthoDB" id="3643162at2"/>
<sequence length="268" mass="29265">MTTTFAREIDRPLEHPGAAAGAPPDFATLTGEWVSVSPVAAGVSRVGLRARDGVLSVRATGRGEPRDGEWGERPVDRWYTDGLYSRRVMSFTTTFADERVVVDLLGYVSHGVLAAFAFHRFADGSGRDFLLRNFCAPAAPGEPAPATTRRLSEELPAGPNSADDLVGTWRCVDPHGRGIREISCAWADGGLVVGARGIEDWGRTRAALYVDPTELTFAPAFTTTFDHDFGRIHLYARVNLGLLVVVQLVEFTDGSGRADHFLRECYRR</sequence>
<dbReference type="EMBL" id="RBXO01000001">
    <property type="protein sequence ID" value="RKT54588.1"/>
    <property type="molecule type" value="Genomic_DNA"/>
</dbReference>
<dbReference type="AlphaFoldDB" id="A0A495W463"/>
<protein>
    <submittedName>
        <fullName evidence="2">Uncharacterized protein</fullName>
    </submittedName>
</protein>
<evidence type="ECO:0000256" key="1">
    <source>
        <dbReference type="SAM" id="MobiDB-lite"/>
    </source>
</evidence>
<comment type="caution">
    <text evidence="2">The sequence shown here is derived from an EMBL/GenBank/DDBJ whole genome shotgun (WGS) entry which is preliminary data.</text>
</comment>
<organism evidence="2 3">
    <name type="scientific">Saccharothrix australiensis</name>
    <dbReference type="NCBI Taxonomy" id="2072"/>
    <lineage>
        <taxon>Bacteria</taxon>
        <taxon>Bacillati</taxon>
        <taxon>Actinomycetota</taxon>
        <taxon>Actinomycetes</taxon>
        <taxon>Pseudonocardiales</taxon>
        <taxon>Pseudonocardiaceae</taxon>
        <taxon>Saccharothrix</taxon>
    </lineage>
</organism>
<feature type="region of interest" description="Disordered" evidence="1">
    <location>
        <begin position="1"/>
        <end position="22"/>
    </location>
</feature>
<evidence type="ECO:0000313" key="3">
    <source>
        <dbReference type="Proteomes" id="UP000282084"/>
    </source>
</evidence>
<name>A0A495W463_9PSEU</name>
<reference evidence="2 3" key="1">
    <citation type="submission" date="2018-10" db="EMBL/GenBank/DDBJ databases">
        <title>Sequencing the genomes of 1000 actinobacteria strains.</title>
        <authorList>
            <person name="Klenk H.-P."/>
        </authorList>
    </citation>
    <scope>NUCLEOTIDE SEQUENCE [LARGE SCALE GENOMIC DNA]</scope>
    <source>
        <strain evidence="2 3">DSM 43800</strain>
    </source>
</reference>
<dbReference type="Proteomes" id="UP000282084">
    <property type="component" value="Unassembled WGS sequence"/>
</dbReference>
<accession>A0A495W463</accession>